<reference evidence="2" key="2">
    <citation type="submission" date="2019-07" db="EMBL/GenBank/DDBJ databases">
        <authorList>
            <person name="Yang Y."/>
            <person name="Bocs S."/>
            <person name="Baudouin L."/>
        </authorList>
    </citation>
    <scope>NUCLEOTIDE SEQUENCE</scope>
    <source>
        <tissue evidence="2">Spear leaf of Hainan Tall coconut</tissue>
    </source>
</reference>
<proteinExistence type="predicted"/>
<name>A0A8K0N943_COCNU</name>
<organism evidence="2 3">
    <name type="scientific">Cocos nucifera</name>
    <name type="common">Coconut palm</name>
    <dbReference type="NCBI Taxonomy" id="13894"/>
    <lineage>
        <taxon>Eukaryota</taxon>
        <taxon>Viridiplantae</taxon>
        <taxon>Streptophyta</taxon>
        <taxon>Embryophyta</taxon>
        <taxon>Tracheophyta</taxon>
        <taxon>Spermatophyta</taxon>
        <taxon>Magnoliopsida</taxon>
        <taxon>Liliopsida</taxon>
        <taxon>Arecaceae</taxon>
        <taxon>Arecoideae</taxon>
        <taxon>Cocoseae</taxon>
        <taxon>Attaleinae</taxon>
        <taxon>Cocos</taxon>
    </lineage>
</organism>
<gene>
    <name evidence="2" type="ORF">COCNU_11G002090</name>
</gene>
<dbReference type="AlphaFoldDB" id="A0A8K0N943"/>
<evidence type="ECO:0000259" key="1">
    <source>
        <dbReference type="PROSITE" id="PS50033"/>
    </source>
</evidence>
<evidence type="ECO:0000313" key="3">
    <source>
        <dbReference type="Proteomes" id="UP000797356"/>
    </source>
</evidence>
<sequence length="248" mass="27820">MDFKRMKLSDSMAAGADEAEAKLAAIAEELGREIRVFKSSENSLASRVVSATSTVEELEDNFYDLTPEDYYQLMSDKAGVQSQILKTRKTREAEAAARKARITMAVIRVRFPDGCILEANFQPSDKIQSLVDLLIQVVAKPELPFYLYTTPPKEQIRDMSKDFYSAGFAPGAIIHFSYDLPKELNSAVTNKGPYLRGNILSLQKTVPILEEVDPNYSKPEHVVVENSPAVFKPKPVMNKSTKPRWLKL</sequence>
<dbReference type="InterPro" id="IPR029071">
    <property type="entry name" value="Ubiquitin-like_domsf"/>
</dbReference>
<dbReference type="EMBL" id="CM017882">
    <property type="protein sequence ID" value="KAG1363382.1"/>
    <property type="molecule type" value="Genomic_DNA"/>
</dbReference>
<dbReference type="SUPFAM" id="SSF54236">
    <property type="entry name" value="Ubiquitin-like"/>
    <property type="match status" value="1"/>
</dbReference>
<dbReference type="GO" id="GO:0032984">
    <property type="term" value="P:protein-containing complex disassembly"/>
    <property type="evidence" value="ECO:0007669"/>
    <property type="project" value="InterPro"/>
</dbReference>
<dbReference type="Gene3D" id="3.10.20.90">
    <property type="entry name" value="Phosphatidylinositol 3-kinase Catalytic Subunit, Chain A, domain 1"/>
    <property type="match status" value="1"/>
</dbReference>
<dbReference type="PANTHER" id="PTHR47557:SF2">
    <property type="entry name" value="PLANT UBX DOMAIN-CONTAINING PROTEIN 1"/>
    <property type="match status" value="1"/>
</dbReference>
<dbReference type="OrthoDB" id="440781at2759"/>
<keyword evidence="3" id="KW-1185">Reference proteome</keyword>
<dbReference type="GO" id="GO:0051117">
    <property type="term" value="F:ATPase binding"/>
    <property type="evidence" value="ECO:0007669"/>
    <property type="project" value="InterPro"/>
</dbReference>
<dbReference type="InterPro" id="IPR001012">
    <property type="entry name" value="UBX_dom"/>
</dbReference>
<dbReference type="Pfam" id="PF00789">
    <property type="entry name" value="UBX"/>
    <property type="match status" value="1"/>
</dbReference>
<dbReference type="PANTHER" id="PTHR47557">
    <property type="entry name" value="PLANT UBX DOMAIN-CONTAINING PROTEIN 1"/>
    <property type="match status" value="1"/>
</dbReference>
<evidence type="ECO:0000313" key="2">
    <source>
        <dbReference type="EMBL" id="KAG1363382.1"/>
    </source>
</evidence>
<feature type="domain" description="UBX" evidence="1">
    <location>
        <begin position="100"/>
        <end position="176"/>
    </location>
</feature>
<dbReference type="InterPro" id="IPR044232">
    <property type="entry name" value="PUX1"/>
</dbReference>
<protein>
    <submittedName>
        <fullName evidence="2">Plant UBX domain-containing protein 1</fullName>
    </submittedName>
</protein>
<comment type="caution">
    <text evidence="2">The sequence shown here is derived from an EMBL/GenBank/DDBJ whole genome shotgun (WGS) entry which is preliminary data.</text>
</comment>
<dbReference type="PROSITE" id="PS50033">
    <property type="entry name" value="UBX"/>
    <property type="match status" value="1"/>
</dbReference>
<dbReference type="CDD" id="cd16118">
    <property type="entry name" value="UBX2_UBXN9"/>
    <property type="match status" value="1"/>
</dbReference>
<dbReference type="Proteomes" id="UP000797356">
    <property type="component" value="Chromosome 11"/>
</dbReference>
<accession>A0A8K0N943</accession>
<reference evidence="2" key="1">
    <citation type="journal article" date="2017" name="Gigascience">
        <title>The genome draft of coconut (Cocos nucifera).</title>
        <authorList>
            <person name="Xiao Y."/>
            <person name="Xu P."/>
            <person name="Fan H."/>
            <person name="Baudouin L."/>
            <person name="Xia W."/>
            <person name="Bocs S."/>
            <person name="Xu J."/>
            <person name="Li Q."/>
            <person name="Guo A."/>
            <person name="Zhou L."/>
            <person name="Li J."/>
            <person name="Wu Y."/>
            <person name="Ma Z."/>
            <person name="Armero A."/>
            <person name="Issali A.E."/>
            <person name="Liu N."/>
            <person name="Peng M."/>
            <person name="Yang Y."/>
        </authorList>
    </citation>
    <scope>NUCLEOTIDE SEQUENCE</scope>
    <source>
        <tissue evidence="2">Spear leaf of Hainan Tall coconut</tissue>
    </source>
</reference>